<protein>
    <recommendedName>
        <fullName evidence="4">Class IIb bacteriocin, lactobin A/cerein 7B family</fullName>
    </recommendedName>
</protein>
<dbReference type="Proteomes" id="UP001596101">
    <property type="component" value="Unassembled WGS sequence"/>
</dbReference>
<evidence type="ECO:0008006" key="4">
    <source>
        <dbReference type="Google" id="ProtNLM"/>
    </source>
</evidence>
<gene>
    <name evidence="2" type="ORF">ACFPQ5_05260</name>
</gene>
<comment type="caution">
    <text evidence="2">The sequence shown here is derived from an EMBL/GenBank/DDBJ whole genome shotgun (WGS) entry which is preliminary data.</text>
</comment>
<feature type="transmembrane region" description="Helical" evidence="1">
    <location>
        <begin position="20"/>
        <end position="40"/>
    </location>
</feature>
<keyword evidence="1" id="KW-1133">Transmembrane helix</keyword>
<keyword evidence="1" id="KW-0472">Membrane</keyword>
<evidence type="ECO:0000313" key="2">
    <source>
        <dbReference type="EMBL" id="MFC5477585.1"/>
    </source>
</evidence>
<name>A0ABW0MHA0_9BURK</name>
<dbReference type="RefSeq" id="WP_379752222.1">
    <property type="nucleotide sequence ID" value="NZ_JBHSMR010000008.1"/>
</dbReference>
<sequence>MNDIRLIELTDAEIDEVSGGFPWVAVGVGIFLAGAIVEGYNAYKEEKKAQAQGKTK</sequence>
<dbReference type="EMBL" id="JBHSMR010000008">
    <property type="protein sequence ID" value="MFC5477585.1"/>
    <property type="molecule type" value="Genomic_DNA"/>
</dbReference>
<proteinExistence type="predicted"/>
<accession>A0ABW0MHA0</accession>
<evidence type="ECO:0000256" key="1">
    <source>
        <dbReference type="SAM" id="Phobius"/>
    </source>
</evidence>
<reference evidence="3" key="1">
    <citation type="journal article" date="2019" name="Int. J. Syst. Evol. Microbiol.">
        <title>The Global Catalogue of Microorganisms (GCM) 10K type strain sequencing project: providing services to taxonomists for standard genome sequencing and annotation.</title>
        <authorList>
            <consortium name="The Broad Institute Genomics Platform"/>
            <consortium name="The Broad Institute Genome Sequencing Center for Infectious Disease"/>
            <person name="Wu L."/>
            <person name="Ma J."/>
        </authorList>
    </citation>
    <scope>NUCLEOTIDE SEQUENCE [LARGE SCALE GENOMIC DNA]</scope>
    <source>
        <strain evidence="3">CCUG 43111</strain>
    </source>
</reference>
<keyword evidence="1" id="KW-0812">Transmembrane</keyword>
<organism evidence="2 3">
    <name type="scientific">Massilia suwonensis</name>
    <dbReference type="NCBI Taxonomy" id="648895"/>
    <lineage>
        <taxon>Bacteria</taxon>
        <taxon>Pseudomonadati</taxon>
        <taxon>Pseudomonadota</taxon>
        <taxon>Betaproteobacteria</taxon>
        <taxon>Burkholderiales</taxon>
        <taxon>Oxalobacteraceae</taxon>
        <taxon>Telluria group</taxon>
        <taxon>Massilia</taxon>
    </lineage>
</organism>
<evidence type="ECO:0000313" key="3">
    <source>
        <dbReference type="Proteomes" id="UP001596101"/>
    </source>
</evidence>
<keyword evidence="3" id="KW-1185">Reference proteome</keyword>